<proteinExistence type="inferred from homology"/>
<dbReference type="InterPro" id="IPR050559">
    <property type="entry name" value="P-Pant_transferase_sf"/>
</dbReference>
<keyword evidence="2 4" id="KW-0808">Transferase</keyword>
<dbReference type="Pfam" id="PF01648">
    <property type="entry name" value="ACPS"/>
    <property type="match status" value="1"/>
</dbReference>
<dbReference type="GO" id="GO:0019878">
    <property type="term" value="P:lysine biosynthetic process via aminoadipic acid"/>
    <property type="evidence" value="ECO:0007669"/>
    <property type="project" value="TreeGrafter"/>
</dbReference>
<accession>A0A543NJ96</accession>
<organism evidence="4 5">
    <name type="scientific">Haloactinospora alba</name>
    <dbReference type="NCBI Taxonomy" id="405555"/>
    <lineage>
        <taxon>Bacteria</taxon>
        <taxon>Bacillati</taxon>
        <taxon>Actinomycetota</taxon>
        <taxon>Actinomycetes</taxon>
        <taxon>Streptosporangiales</taxon>
        <taxon>Nocardiopsidaceae</taxon>
        <taxon>Haloactinospora</taxon>
    </lineage>
</organism>
<dbReference type="GO" id="GO:0005829">
    <property type="term" value="C:cytosol"/>
    <property type="evidence" value="ECO:0007669"/>
    <property type="project" value="TreeGrafter"/>
</dbReference>
<dbReference type="PANTHER" id="PTHR12215">
    <property type="entry name" value="PHOSPHOPANTETHEINE TRANSFERASE"/>
    <property type="match status" value="1"/>
</dbReference>
<feature type="domain" description="4'-phosphopantetheinyl transferase" evidence="3">
    <location>
        <begin position="120"/>
        <end position="223"/>
    </location>
</feature>
<protein>
    <submittedName>
        <fullName evidence="4">4'-phosphopantetheinyl transferase</fullName>
    </submittedName>
</protein>
<evidence type="ECO:0000313" key="4">
    <source>
        <dbReference type="EMBL" id="TQN31854.1"/>
    </source>
</evidence>
<dbReference type="GO" id="GO:0008897">
    <property type="term" value="F:holo-[acyl-carrier-protein] synthase activity"/>
    <property type="evidence" value="ECO:0007669"/>
    <property type="project" value="InterPro"/>
</dbReference>
<evidence type="ECO:0000259" key="3">
    <source>
        <dbReference type="Pfam" id="PF01648"/>
    </source>
</evidence>
<sequence length="251" mass="26972">MVSVELWWSTPRAAENPELSDLLDARERARRERFRFQDDRDRYTVAHSLARLVVARFSGRAPDTVEFSRYCANCASGQETPTGSREPHGKPYPLGAASGVELSISHSGERVVVAAAREVPLGVDVERVSSERDLAGLAGYALTEAERHALSGLPPDFRTEGFFTYWARKEASLKATGEGLGGGLASVEVSGADAAAAVVSWTGPRPPRDVRLLDLDAGSGYRSALAALTPEPLHSVSYDAGSLLARGRRHG</sequence>
<dbReference type="InterPro" id="IPR037143">
    <property type="entry name" value="4-PPantetheinyl_Trfase_dom_sf"/>
</dbReference>
<keyword evidence="5" id="KW-1185">Reference proteome</keyword>
<evidence type="ECO:0000256" key="1">
    <source>
        <dbReference type="ARBA" id="ARBA00010990"/>
    </source>
</evidence>
<dbReference type="RefSeq" id="WP_246062203.1">
    <property type="nucleotide sequence ID" value="NZ_VFQC01000001.1"/>
</dbReference>
<reference evidence="4 5" key="1">
    <citation type="submission" date="2019-06" db="EMBL/GenBank/DDBJ databases">
        <title>Sequencing the genomes of 1000 actinobacteria strains.</title>
        <authorList>
            <person name="Klenk H.-P."/>
        </authorList>
    </citation>
    <scope>NUCLEOTIDE SEQUENCE [LARGE SCALE GENOMIC DNA]</scope>
    <source>
        <strain evidence="4 5">DSM 45015</strain>
    </source>
</reference>
<gene>
    <name evidence="4" type="ORF">FHX37_1775</name>
</gene>
<comment type="similarity">
    <text evidence="1">Belongs to the P-Pant transferase superfamily. Gsp/Sfp/HetI/AcpT family.</text>
</comment>
<evidence type="ECO:0000313" key="5">
    <source>
        <dbReference type="Proteomes" id="UP000317422"/>
    </source>
</evidence>
<dbReference type="Gene3D" id="3.90.470.20">
    <property type="entry name" value="4'-phosphopantetheinyl transferase domain"/>
    <property type="match status" value="2"/>
</dbReference>
<evidence type="ECO:0000256" key="2">
    <source>
        <dbReference type="ARBA" id="ARBA00022679"/>
    </source>
</evidence>
<name>A0A543NJ96_9ACTN</name>
<comment type="caution">
    <text evidence="4">The sequence shown here is derived from an EMBL/GenBank/DDBJ whole genome shotgun (WGS) entry which is preliminary data.</text>
</comment>
<dbReference type="EMBL" id="VFQC01000001">
    <property type="protein sequence ID" value="TQN31854.1"/>
    <property type="molecule type" value="Genomic_DNA"/>
</dbReference>
<dbReference type="SUPFAM" id="SSF56214">
    <property type="entry name" value="4'-phosphopantetheinyl transferase"/>
    <property type="match status" value="2"/>
</dbReference>
<dbReference type="AlphaFoldDB" id="A0A543NJ96"/>
<dbReference type="PANTHER" id="PTHR12215:SF10">
    <property type="entry name" value="L-AMINOADIPATE-SEMIALDEHYDE DEHYDROGENASE-PHOSPHOPANTETHEINYL TRANSFERASE"/>
    <property type="match status" value="1"/>
</dbReference>
<dbReference type="InterPro" id="IPR008278">
    <property type="entry name" value="4-PPantetheinyl_Trfase_dom"/>
</dbReference>
<dbReference type="Proteomes" id="UP000317422">
    <property type="component" value="Unassembled WGS sequence"/>
</dbReference>
<dbReference type="GO" id="GO:0000287">
    <property type="term" value="F:magnesium ion binding"/>
    <property type="evidence" value="ECO:0007669"/>
    <property type="project" value="InterPro"/>
</dbReference>